<dbReference type="CDD" id="cd04701">
    <property type="entry name" value="Asparaginase_2"/>
    <property type="match status" value="1"/>
</dbReference>
<dbReference type="GO" id="GO:0016811">
    <property type="term" value="F:hydrolase activity, acting on carbon-nitrogen (but not peptide) bonds, in linear amides"/>
    <property type="evidence" value="ECO:0007669"/>
    <property type="project" value="UniProtKB-ARBA"/>
</dbReference>
<dbReference type="Gene3D" id="3.60.20.30">
    <property type="entry name" value="(Glycosyl)asparaginase"/>
    <property type="match status" value="1"/>
</dbReference>
<accession>A0A1S1YUH8</accession>
<protein>
    <recommendedName>
        <fullName evidence="4">Isoaspartyl peptidase</fullName>
    </recommendedName>
</protein>
<sequence length="309" mass="33430">MKNKFALAIHGGAGTLLPSEITPEKEVEINQALQGVLYEAKKCLKEGGSAVDAVEIAVSALEDCPLFNAGKGAVMAHDGTFEMEASIMSGKSLEAGAVAGIRGIKNPIQLAKKIHDDENFVFLHGQGALDYARDYKMEEVEDDYFFTESRHKQWLLARETNQMLVDHDGERKFGTVGAVALDQEGNLAAATSTGGLVNKRFGRLGDSSVIGSGTYANNESCAVSCTGYGEFFLKATVARDIAAHMEFGQRKLKEATDIVVHRKLVDMQGEGGVIAIDHQGNIELSFNSEGMYRGWTSSDDEKLNIAIFK</sequence>
<evidence type="ECO:0000256" key="6">
    <source>
        <dbReference type="PIRSR" id="PIRSR600246-2"/>
    </source>
</evidence>
<dbReference type="PANTHER" id="PTHR10188:SF6">
    <property type="entry name" value="N(4)-(BETA-N-ACETYLGLUCOSAMINYL)-L-ASPARAGINASE"/>
    <property type="match status" value="1"/>
</dbReference>
<dbReference type="RefSeq" id="WP_044227653.1">
    <property type="nucleotide sequence ID" value="NZ_JRYR02000002.1"/>
</dbReference>
<dbReference type="SUPFAM" id="SSF56235">
    <property type="entry name" value="N-terminal nucleophile aminohydrolases (Ntn hydrolases)"/>
    <property type="match status" value="1"/>
</dbReference>
<reference evidence="8 9" key="1">
    <citation type="journal article" date="2012" name="Int. J. Syst. Evol. Microbiol.">
        <title>Flammeovirga pacifica sp. nov., isolated from deep-sea sediment.</title>
        <authorList>
            <person name="Xu H."/>
            <person name="Fu Y."/>
            <person name="Yang N."/>
            <person name="Ding Z."/>
            <person name="Lai Q."/>
            <person name="Zeng R."/>
        </authorList>
    </citation>
    <scope>NUCLEOTIDE SEQUENCE [LARGE SCALE GENOMIC DNA]</scope>
    <source>
        <strain evidence="9">DSM 24597 / LMG 26175 / WPAGA1</strain>
    </source>
</reference>
<evidence type="ECO:0000313" key="9">
    <source>
        <dbReference type="Proteomes" id="UP000179797"/>
    </source>
</evidence>
<feature type="site" description="Cleavage; by autolysis" evidence="7">
    <location>
        <begin position="174"/>
        <end position="175"/>
    </location>
</feature>
<evidence type="ECO:0000313" key="8">
    <source>
        <dbReference type="EMBL" id="OHX64465.1"/>
    </source>
</evidence>
<organism evidence="8 9">
    <name type="scientific">Flammeovirga pacifica</name>
    <dbReference type="NCBI Taxonomy" id="915059"/>
    <lineage>
        <taxon>Bacteria</taxon>
        <taxon>Pseudomonadati</taxon>
        <taxon>Bacteroidota</taxon>
        <taxon>Cytophagia</taxon>
        <taxon>Cytophagales</taxon>
        <taxon>Flammeovirgaceae</taxon>
        <taxon>Flammeovirga</taxon>
    </lineage>
</organism>
<comment type="caution">
    <text evidence="8">The sequence shown here is derived from an EMBL/GenBank/DDBJ whole genome shotgun (WGS) entry which is preliminary data.</text>
</comment>
<dbReference type="EMBL" id="JRYR02000002">
    <property type="protein sequence ID" value="OHX64465.1"/>
    <property type="molecule type" value="Genomic_DNA"/>
</dbReference>
<dbReference type="STRING" id="915059.NH26_23055"/>
<dbReference type="AlphaFoldDB" id="A0A1S1YUH8"/>
<keyword evidence="9" id="KW-1185">Reference proteome</keyword>
<evidence type="ECO:0000256" key="1">
    <source>
        <dbReference type="ARBA" id="ARBA00022670"/>
    </source>
</evidence>
<keyword evidence="1" id="KW-0645">Protease</keyword>
<name>A0A1S1YUH8_FLAPC</name>
<dbReference type="OrthoDB" id="9780217at2"/>
<evidence type="ECO:0000256" key="3">
    <source>
        <dbReference type="ARBA" id="ARBA00022813"/>
    </source>
</evidence>
<dbReference type="Proteomes" id="UP000179797">
    <property type="component" value="Unassembled WGS sequence"/>
</dbReference>
<dbReference type="InterPro" id="IPR029055">
    <property type="entry name" value="Ntn_hydrolases_N"/>
</dbReference>
<keyword evidence="3" id="KW-0068">Autocatalytic cleavage</keyword>
<evidence type="ECO:0000256" key="5">
    <source>
        <dbReference type="PIRSR" id="PIRSR600246-1"/>
    </source>
</evidence>
<dbReference type="Pfam" id="PF01112">
    <property type="entry name" value="Asparaginase_2"/>
    <property type="match status" value="1"/>
</dbReference>
<dbReference type="InterPro" id="IPR000246">
    <property type="entry name" value="Peptidase_T2"/>
</dbReference>
<gene>
    <name evidence="8" type="ORF">NH26_23055</name>
</gene>
<feature type="binding site" evidence="6">
    <location>
        <begin position="203"/>
        <end position="206"/>
    </location>
    <ligand>
        <name>substrate</name>
    </ligand>
</feature>
<evidence type="ECO:0000256" key="7">
    <source>
        <dbReference type="PIRSR" id="PIRSR600246-3"/>
    </source>
</evidence>
<dbReference type="GO" id="GO:0006508">
    <property type="term" value="P:proteolysis"/>
    <property type="evidence" value="ECO:0007669"/>
    <property type="project" value="UniProtKB-KW"/>
</dbReference>
<proteinExistence type="predicted"/>
<dbReference type="GO" id="GO:0008233">
    <property type="term" value="F:peptidase activity"/>
    <property type="evidence" value="ECO:0007669"/>
    <property type="project" value="UniProtKB-KW"/>
</dbReference>
<keyword evidence="2" id="KW-0378">Hydrolase</keyword>
<dbReference type="FunFam" id="3.60.20.30:FF:000001">
    <property type="entry name" value="Isoaspartyl peptidase/L-asparaginase"/>
    <property type="match status" value="1"/>
</dbReference>
<dbReference type="PANTHER" id="PTHR10188">
    <property type="entry name" value="L-ASPARAGINASE"/>
    <property type="match status" value="1"/>
</dbReference>
<feature type="active site" description="Nucleophile" evidence="5">
    <location>
        <position position="175"/>
    </location>
</feature>
<evidence type="ECO:0000256" key="2">
    <source>
        <dbReference type="ARBA" id="ARBA00022801"/>
    </source>
</evidence>
<evidence type="ECO:0000256" key="4">
    <source>
        <dbReference type="ARBA" id="ARBA00069124"/>
    </source>
</evidence>
<feature type="binding site" evidence="6">
    <location>
        <begin position="226"/>
        <end position="229"/>
    </location>
    <ligand>
        <name>substrate</name>
    </ligand>
</feature>